<keyword evidence="3" id="KW-1185">Reference proteome</keyword>
<evidence type="ECO:0000256" key="1">
    <source>
        <dbReference type="SAM" id="MobiDB-lite"/>
    </source>
</evidence>
<dbReference type="EMBL" id="JOWA01000109">
    <property type="protein sequence ID" value="KEZ41654.1"/>
    <property type="molecule type" value="Genomic_DNA"/>
</dbReference>
<dbReference type="GeneID" id="27726044"/>
<accession>A0A084G2U2</accession>
<feature type="compositionally biased region" description="Pro residues" evidence="1">
    <location>
        <begin position="123"/>
        <end position="133"/>
    </location>
</feature>
<keyword evidence="2" id="KW-0328">Glycosyltransferase</keyword>
<feature type="compositionally biased region" description="Basic and acidic residues" evidence="1">
    <location>
        <begin position="104"/>
        <end position="121"/>
    </location>
</feature>
<evidence type="ECO:0000313" key="2">
    <source>
        <dbReference type="EMBL" id="KEZ41654.1"/>
    </source>
</evidence>
<dbReference type="EC" id="2.4.1.229" evidence="2"/>
<dbReference type="GO" id="GO:0033830">
    <property type="term" value="F:Skp1-protein-hydroxyproline N-acetylglucosaminyltransferase activity"/>
    <property type="evidence" value="ECO:0007669"/>
    <property type="project" value="UniProtKB-EC"/>
</dbReference>
<feature type="region of interest" description="Disordered" evidence="1">
    <location>
        <begin position="161"/>
        <end position="207"/>
    </location>
</feature>
<dbReference type="GO" id="GO:0008107">
    <property type="term" value="F:galactoside 2-alpha-L-fucosyltransferase activity"/>
    <property type="evidence" value="ECO:0007669"/>
    <property type="project" value="UniProtKB-EC"/>
</dbReference>
<sequence length="280" mass="29973">MLSSFRRMSTFMSCSFCSRIPGTTGLDFAAPTTNNHSSSSSASDSSSNNNNNDNNNNNNNNNNNKEEEMADSLIELQPSQAQPRPHQPESDPQQQQQQQQPESDPDHQQESESDPQHHQHQPEPAPPALPTLPAPALPVNAWLPPSGRWLGLLRREALRRARRRRGRPGPRGEEGPSGEEGPPEGQGPPGPVGEEGGEGGKGEPGAPVDNRWVIVGLWFALIAGQGSGLSRPEKPTTPQSIGHYMMQVVLSLSVAACFDVLVSLAAPASDSGRGGRLAGR</sequence>
<feature type="compositionally biased region" description="Low complexity" evidence="1">
    <location>
        <begin position="90"/>
        <end position="102"/>
    </location>
</feature>
<keyword evidence="2" id="KW-0808">Transferase</keyword>
<reference evidence="2 3" key="1">
    <citation type="journal article" date="2014" name="Genome Announc.">
        <title>Draft genome sequence of the pathogenic fungus Scedosporium apiospermum.</title>
        <authorList>
            <person name="Vandeputte P."/>
            <person name="Ghamrawi S."/>
            <person name="Rechenmann M."/>
            <person name="Iltis A."/>
            <person name="Giraud S."/>
            <person name="Fleury M."/>
            <person name="Thornton C."/>
            <person name="Delhaes L."/>
            <person name="Meyer W."/>
            <person name="Papon N."/>
            <person name="Bouchara J.P."/>
        </authorList>
    </citation>
    <scope>NUCLEOTIDE SEQUENCE [LARGE SCALE GENOMIC DNA]</scope>
    <source>
        <strain evidence="2 3">IHEM 14462</strain>
    </source>
</reference>
<dbReference type="EC" id="2.4.1.69" evidence="2"/>
<dbReference type="Proteomes" id="UP000028545">
    <property type="component" value="Unassembled WGS sequence"/>
</dbReference>
<protein>
    <submittedName>
        <fullName evidence="2">[Skp1-protein]-hydroxyproline N-acetylglucosaminyltransferase</fullName>
        <ecNumber evidence="2">2.4.1.229</ecNumber>
        <ecNumber evidence="2">2.4.1.69</ecNumber>
        <ecNumber evidence="2">2.7.11.1</ecNumber>
    </submittedName>
</protein>
<organism evidence="2 3">
    <name type="scientific">Pseudallescheria apiosperma</name>
    <name type="common">Scedosporium apiospermum</name>
    <dbReference type="NCBI Taxonomy" id="563466"/>
    <lineage>
        <taxon>Eukaryota</taxon>
        <taxon>Fungi</taxon>
        <taxon>Dikarya</taxon>
        <taxon>Ascomycota</taxon>
        <taxon>Pezizomycotina</taxon>
        <taxon>Sordariomycetes</taxon>
        <taxon>Hypocreomycetidae</taxon>
        <taxon>Microascales</taxon>
        <taxon>Microascaceae</taxon>
        <taxon>Scedosporium</taxon>
    </lineage>
</organism>
<dbReference type="VEuPathDB" id="FungiDB:SAPIO_CDS6972"/>
<dbReference type="AlphaFoldDB" id="A0A084G2U2"/>
<gene>
    <name evidence="2" type="ORF">SAPIO_CDS6972</name>
</gene>
<dbReference type="KEGG" id="sapo:SAPIO_CDS6972"/>
<dbReference type="EC" id="2.7.11.1" evidence="2"/>
<feature type="compositionally biased region" description="Low complexity" evidence="1">
    <location>
        <begin position="34"/>
        <end position="63"/>
    </location>
</feature>
<dbReference type="RefSeq" id="XP_016641453.1">
    <property type="nucleotide sequence ID" value="XM_016788929.1"/>
</dbReference>
<name>A0A084G2U2_PSEDA</name>
<evidence type="ECO:0000313" key="3">
    <source>
        <dbReference type="Proteomes" id="UP000028545"/>
    </source>
</evidence>
<proteinExistence type="predicted"/>
<dbReference type="GO" id="GO:0004674">
    <property type="term" value="F:protein serine/threonine kinase activity"/>
    <property type="evidence" value="ECO:0007669"/>
    <property type="project" value="UniProtKB-EC"/>
</dbReference>
<comment type="caution">
    <text evidence="2">The sequence shown here is derived from an EMBL/GenBank/DDBJ whole genome shotgun (WGS) entry which is preliminary data.</text>
</comment>
<dbReference type="HOGENOM" id="CLU_994513_0_0_1"/>
<feature type="region of interest" description="Disordered" evidence="1">
    <location>
        <begin position="28"/>
        <end position="133"/>
    </location>
</feature>